<evidence type="ECO:0000256" key="2">
    <source>
        <dbReference type="ARBA" id="ARBA00022729"/>
    </source>
</evidence>
<accession>A0A0V0HEP5</accession>
<dbReference type="AlphaFoldDB" id="A0A0V0HEP5"/>
<dbReference type="InterPro" id="IPR045051">
    <property type="entry name" value="SBT"/>
</dbReference>
<evidence type="ECO:0000313" key="5">
    <source>
        <dbReference type="EMBL" id="JAP18616.1"/>
    </source>
</evidence>
<protein>
    <submittedName>
        <fullName evidence="5">Putative ovule protein</fullName>
    </submittedName>
</protein>
<dbReference type="Pfam" id="PF00082">
    <property type="entry name" value="Peptidase_S8"/>
    <property type="match status" value="1"/>
</dbReference>
<proteinExistence type="inferred from homology"/>
<dbReference type="PANTHER" id="PTHR10795">
    <property type="entry name" value="PROPROTEIN CONVERTASE SUBTILISIN/KEXIN"/>
    <property type="match status" value="1"/>
</dbReference>
<evidence type="ECO:0000256" key="1">
    <source>
        <dbReference type="ARBA" id="ARBA00011073"/>
    </source>
</evidence>
<name>A0A0V0HEP5_SOLCH</name>
<evidence type="ECO:0000259" key="4">
    <source>
        <dbReference type="Pfam" id="PF00082"/>
    </source>
</evidence>
<organism evidence="5">
    <name type="scientific">Solanum chacoense</name>
    <name type="common">Chaco potato</name>
    <dbReference type="NCBI Taxonomy" id="4108"/>
    <lineage>
        <taxon>Eukaryota</taxon>
        <taxon>Viridiplantae</taxon>
        <taxon>Streptophyta</taxon>
        <taxon>Embryophyta</taxon>
        <taxon>Tracheophyta</taxon>
        <taxon>Spermatophyta</taxon>
        <taxon>Magnoliopsida</taxon>
        <taxon>eudicotyledons</taxon>
        <taxon>Gunneridae</taxon>
        <taxon>Pentapetalae</taxon>
        <taxon>asterids</taxon>
        <taxon>lamiids</taxon>
        <taxon>Solanales</taxon>
        <taxon>Solanaceae</taxon>
        <taxon>Solanoideae</taxon>
        <taxon>Solaneae</taxon>
        <taxon>Solanum</taxon>
    </lineage>
</organism>
<dbReference type="GO" id="GO:0004252">
    <property type="term" value="F:serine-type endopeptidase activity"/>
    <property type="evidence" value="ECO:0007669"/>
    <property type="project" value="InterPro"/>
</dbReference>
<comment type="similarity">
    <text evidence="1 3">Belongs to the peptidase S8 family.</text>
</comment>
<sequence length="105" mass="11192">MKAFDDAIADGVDIINLSFGQPAGTEFEFSKNPIAIGAFHAVQKGIFVVASGGNDGPSPESVVNVAPWIFTVAATTKWFLTCTCSRTLQLQGLQYLQLGPQTTQK</sequence>
<keyword evidence="2" id="KW-0732">Signal</keyword>
<dbReference type="InterPro" id="IPR000209">
    <property type="entry name" value="Peptidase_S8/S53_dom"/>
</dbReference>
<comment type="caution">
    <text evidence="3">Lacks conserved residue(s) required for the propagation of feature annotation.</text>
</comment>
<reference evidence="5" key="1">
    <citation type="submission" date="2015-12" db="EMBL/GenBank/DDBJ databases">
        <title>Gene expression during late stages of embryo sac development: a critical building block for successful pollen-pistil interactions.</title>
        <authorList>
            <person name="Liu Y."/>
            <person name="Joly V."/>
            <person name="Sabar M."/>
            <person name="Matton D.P."/>
        </authorList>
    </citation>
    <scope>NUCLEOTIDE SEQUENCE</scope>
</reference>
<feature type="domain" description="Peptidase S8/S53" evidence="4">
    <location>
        <begin position="2"/>
        <end position="76"/>
    </location>
</feature>
<evidence type="ECO:0000256" key="3">
    <source>
        <dbReference type="PROSITE-ProRule" id="PRU01240"/>
    </source>
</evidence>
<dbReference type="GO" id="GO:0006508">
    <property type="term" value="P:proteolysis"/>
    <property type="evidence" value="ECO:0007669"/>
    <property type="project" value="InterPro"/>
</dbReference>
<dbReference type="SUPFAM" id="SSF52743">
    <property type="entry name" value="Subtilisin-like"/>
    <property type="match status" value="1"/>
</dbReference>
<dbReference type="Gene3D" id="3.40.50.200">
    <property type="entry name" value="Peptidase S8/S53 domain"/>
    <property type="match status" value="1"/>
</dbReference>
<dbReference type="InterPro" id="IPR036852">
    <property type="entry name" value="Peptidase_S8/S53_dom_sf"/>
</dbReference>
<dbReference type="PROSITE" id="PS51892">
    <property type="entry name" value="SUBTILASE"/>
    <property type="match status" value="1"/>
</dbReference>
<dbReference type="EMBL" id="GEDG01021061">
    <property type="protein sequence ID" value="JAP18616.1"/>
    <property type="molecule type" value="Transcribed_RNA"/>
</dbReference>